<feature type="signal peptide" evidence="2">
    <location>
        <begin position="1"/>
        <end position="30"/>
    </location>
</feature>
<dbReference type="Proteomes" id="UP000318331">
    <property type="component" value="Unassembled WGS sequence"/>
</dbReference>
<proteinExistence type="predicted"/>
<feature type="compositionally biased region" description="Low complexity" evidence="1">
    <location>
        <begin position="37"/>
        <end position="67"/>
    </location>
</feature>
<protein>
    <submittedName>
        <fullName evidence="4">D-alanyl-D-alanine carboxypeptidase</fullName>
    </submittedName>
</protein>
<dbReference type="PANTHER" id="PTHR34385">
    <property type="entry name" value="D-ALANYL-D-ALANINE CARBOXYPEPTIDASE"/>
    <property type="match status" value="1"/>
</dbReference>
<keyword evidence="5" id="KW-1185">Reference proteome</keyword>
<organism evidence="4 5">
    <name type="scientific">Klugiella xanthotipulae</name>
    <dbReference type="NCBI Taxonomy" id="244735"/>
    <lineage>
        <taxon>Bacteria</taxon>
        <taxon>Bacillati</taxon>
        <taxon>Actinomycetota</taxon>
        <taxon>Actinomycetes</taxon>
        <taxon>Micrococcales</taxon>
        <taxon>Microbacteriaceae</taxon>
        <taxon>Klugiella</taxon>
    </lineage>
</organism>
<dbReference type="PANTHER" id="PTHR34385:SF1">
    <property type="entry name" value="PEPTIDOGLYCAN L-ALANYL-D-GLUTAMATE ENDOPEPTIDASE CWLK"/>
    <property type="match status" value="1"/>
</dbReference>
<feature type="chain" id="PRO_5021792559" evidence="2">
    <location>
        <begin position="31"/>
        <end position="272"/>
    </location>
</feature>
<dbReference type="InterPro" id="IPR009045">
    <property type="entry name" value="Zn_M74/Hedgehog-like"/>
</dbReference>
<feature type="region of interest" description="Disordered" evidence="1">
    <location>
        <begin position="33"/>
        <end position="67"/>
    </location>
</feature>
<dbReference type="PROSITE" id="PS51257">
    <property type="entry name" value="PROKAR_LIPOPROTEIN"/>
    <property type="match status" value="1"/>
</dbReference>
<dbReference type="GO" id="GO:0004180">
    <property type="term" value="F:carboxypeptidase activity"/>
    <property type="evidence" value="ECO:0007669"/>
    <property type="project" value="UniProtKB-KW"/>
</dbReference>
<sequence>MFSARTRHTRTVLSLSVTATLLTMLGGCAAQEGEIFPTPSRPSATPSPSPASESPATASSAPAEPTPAAAFDAVARSRDDPTSLWVVSNKTRPLTPLDYAPTDLSMPQGIGNANGHPLRAEAARALETMHTAATAAGLSLRITSAYRDFAYQTRLYNGYVGRDGQAAADTYSARPGYSEHQTGLATDLDDSGSCGLQACFAQTATGAWLAEHAPEYGFILRYPDGKQGVTGFTFEPWHFRYVGTDLALEMRRTGVTTLEEFFGLPAAPDYLR</sequence>
<dbReference type="GO" id="GO:0006508">
    <property type="term" value="P:proteolysis"/>
    <property type="evidence" value="ECO:0007669"/>
    <property type="project" value="InterPro"/>
</dbReference>
<dbReference type="InterPro" id="IPR052179">
    <property type="entry name" value="DD-CPase-like"/>
</dbReference>
<dbReference type="AlphaFoldDB" id="A0A543HH11"/>
<dbReference type="SUPFAM" id="SSF55166">
    <property type="entry name" value="Hedgehog/DD-peptidase"/>
    <property type="match status" value="1"/>
</dbReference>
<name>A0A543HH11_9MICO</name>
<dbReference type="CDD" id="cd14852">
    <property type="entry name" value="LD-carboxypeptidase"/>
    <property type="match status" value="1"/>
</dbReference>
<dbReference type="Gene3D" id="3.30.1380.10">
    <property type="match status" value="1"/>
</dbReference>
<keyword evidence="4" id="KW-0121">Carboxypeptidase</keyword>
<dbReference type="Pfam" id="PF02557">
    <property type="entry name" value="VanY"/>
    <property type="match status" value="1"/>
</dbReference>
<evidence type="ECO:0000259" key="3">
    <source>
        <dbReference type="Pfam" id="PF02557"/>
    </source>
</evidence>
<accession>A0A543HH11</accession>
<evidence type="ECO:0000256" key="1">
    <source>
        <dbReference type="SAM" id="MobiDB-lite"/>
    </source>
</evidence>
<reference evidence="4 5" key="1">
    <citation type="submission" date="2019-06" db="EMBL/GenBank/DDBJ databases">
        <title>Sequencing the genomes of 1000 actinobacteria strains.</title>
        <authorList>
            <person name="Klenk H.-P."/>
        </authorList>
    </citation>
    <scope>NUCLEOTIDE SEQUENCE [LARGE SCALE GENOMIC DNA]</scope>
    <source>
        <strain evidence="4 5">DSM 18031</strain>
    </source>
</reference>
<dbReference type="EMBL" id="VFPN01000004">
    <property type="protein sequence ID" value="TQM57612.1"/>
    <property type="molecule type" value="Genomic_DNA"/>
</dbReference>
<evidence type="ECO:0000313" key="4">
    <source>
        <dbReference type="EMBL" id="TQM57612.1"/>
    </source>
</evidence>
<dbReference type="InterPro" id="IPR003709">
    <property type="entry name" value="VanY-like_core_dom"/>
</dbReference>
<gene>
    <name evidence="4" type="ORF">FB466_2607</name>
</gene>
<feature type="domain" description="D-alanyl-D-alanine carboxypeptidase-like core" evidence="3">
    <location>
        <begin position="116"/>
        <end position="243"/>
    </location>
</feature>
<evidence type="ECO:0000256" key="2">
    <source>
        <dbReference type="SAM" id="SignalP"/>
    </source>
</evidence>
<dbReference type="InterPro" id="IPR058193">
    <property type="entry name" value="VanY/YodJ_core_dom"/>
</dbReference>
<keyword evidence="4" id="KW-0645">Protease</keyword>
<evidence type="ECO:0000313" key="5">
    <source>
        <dbReference type="Proteomes" id="UP000318331"/>
    </source>
</evidence>
<comment type="caution">
    <text evidence="4">The sequence shown here is derived from an EMBL/GenBank/DDBJ whole genome shotgun (WGS) entry which is preliminary data.</text>
</comment>
<keyword evidence="4" id="KW-0378">Hydrolase</keyword>
<keyword evidence="2" id="KW-0732">Signal</keyword>